<protein>
    <submittedName>
        <fullName evidence="1">Uncharacterized protein</fullName>
    </submittedName>
</protein>
<comment type="caution">
    <text evidence="1">The sequence shown here is derived from an EMBL/GenBank/DDBJ whole genome shotgun (WGS) entry which is preliminary data.</text>
</comment>
<organism evidence="1 2">
    <name type="scientific">Aminobacter carboxidus</name>
    <dbReference type="NCBI Taxonomy" id="376165"/>
    <lineage>
        <taxon>Bacteria</taxon>
        <taxon>Pseudomonadati</taxon>
        <taxon>Pseudomonadota</taxon>
        <taxon>Alphaproteobacteria</taxon>
        <taxon>Hyphomicrobiales</taxon>
        <taxon>Phyllobacteriaceae</taxon>
        <taxon>Aminobacter</taxon>
    </lineage>
</organism>
<dbReference type="AlphaFoldDB" id="A0A8E2BFJ0"/>
<proteinExistence type="predicted"/>
<name>A0A8E2BFJ0_9HYPH</name>
<evidence type="ECO:0000313" key="2">
    <source>
        <dbReference type="Proteomes" id="UP000532373"/>
    </source>
</evidence>
<gene>
    <name evidence="1" type="ORF">HNQ96_005429</name>
</gene>
<reference evidence="1 2" key="1">
    <citation type="submission" date="2020-08" db="EMBL/GenBank/DDBJ databases">
        <title>Genomic Encyclopedia of Type Strains, Phase IV (KMG-IV): sequencing the most valuable type-strain genomes for metagenomic binning, comparative biology and taxonomic classification.</title>
        <authorList>
            <person name="Goeker M."/>
        </authorList>
    </citation>
    <scope>NUCLEOTIDE SEQUENCE [LARGE SCALE GENOMIC DNA]</scope>
    <source>
        <strain evidence="1 2">DSM 17454</strain>
    </source>
</reference>
<dbReference type="Proteomes" id="UP000532373">
    <property type="component" value="Unassembled WGS sequence"/>
</dbReference>
<evidence type="ECO:0000313" key="1">
    <source>
        <dbReference type="EMBL" id="MBB6469539.1"/>
    </source>
</evidence>
<dbReference type="EMBL" id="JACHGI010000017">
    <property type="protein sequence ID" value="MBB6469539.1"/>
    <property type="molecule type" value="Genomic_DNA"/>
</dbReference>
<accession>A0A8E2BFJ0</accession>
<sequence>MRRAVRLNRRDGRLAGHVGLSLGTGAAGSGPYAARGAASRVTGLAVRQGRHAPARTVMPLNVRLRVSPRPNGGGFGAEIGDLTLC</sequence>